<keyword evidence="1" id="KW-0472">Membrane</keyword>
<feature type="transmembrane region" description="Helical" evidence="1">
    <location>
        <begin position="12"/>
        <end position="30"/>
    </location>
</feature>
<keyword evidence="1" id="KW-1133">Transmembrane helix</keyword>
<gene>
    <name evidence="2" type="ORF">V6N12_047014</name>
</gene>
<reference evidence="2 3" key="1">
    <citation type="journal article" date="2024" name="G3 (Bethesda)">
        <title>Genome assembly of Hibiscus sabdariffa L. provides insights into metabolisms of medicinal natural products.</title>
        <authorList>
            <person name="Kim T."/>
        </authorList>
    </citation>
    <scope>NUCLEOTIDE SEQUENCE [LARGE SCALE GENOMIC DNA]</scope>
    <source>
        <strain evidence="2">TK-2024</strain>
        <tissue evidence="2">Old leaves</tissue>
    </source>
</reference>
<feature type="transmembrane region" description="Helical" evidence="1">
    <location>
        <begin position="82"/>
        <end position="105"/>
    </location>
</feature>
<organism evidence="2 3">
    <name type="scientific">Hibiscus sabdariffa</name>
    <name type="common">roselle</name>
    <dbReference type="NCBI Taxonomy" id="183260"/>
    <lineage>
        <taxon>Eukaryota</taxon>
        <taxon>Viridiplantae</taxon>
        <taxon>Streptophyta</taxon>
        <taxon>Embryophyta</taxon>
        <taxon>Tracheophyta</taxon>
        <taxon>Spermatophyta</taxon>
        <taxon>Magnoliopsida</taxon>
        <taxon>eudicotyledons</taxon>
        <taxon>Gunneridae</taxon>
        <taxon>Pentapetalae</taxon>
        <taxon>rosids</taxon>
        <taxon>malvids</taxon>
        <taxon>Malvales</taxon>
        <taxon>Malvaceae</taxon>
        <taxon>Malvoideae</taxon>
        <taxon>Hibiscus</taxon>
    </lineage>
</organism>
<sequence length="235" mass="24828">MAQIKHPRDGLATAAILSLRFAWVVGWLLVENRLPIATALVAIMSIVAPYSRTHLSRTMAGPGPMHGVDPTARASRWPILDVGLIAWLGIVGRPLGAASVIATIASLSCCSSLHPTWGTSLLLAFWFIWPICAIVLTARPSRWPHFGAGLAACPAVLPLALGQLISVTPVAAKGTPVICCSSLQPLWHVSPPFVLWSACPRSATGLLGAALVAIMGAMAPCSRTHLPRTMTGTWR</sequence>
<feature type="transmembrane region" description="Helical" evidence="1">
    <location>
        <begin position="145"/>
        <end position="165"/>
    </location>
</feature>
<feature type="transmembrane region" description="Helical" evidence="1">
    <location>
        <begin position="36"/>
        <end position="55"/>
    </location>
</feature>
<dbReference type="EMBL" id="JBBPBM010000189">
    <property type="protein sequence ID" value="KAK8501429.1"/>
    <property type="molecule type" value="Genomic_DNA"/>
</dbReference>
<evidence type="ECO:0000313" key="3">
    <source>
        <dbReference type="Proteomes" id="UP001472677"/>
    </source>
</evidence>
<accession>A0ABR2B3P5</accession>
<keyword evidence="1" id="KW-0812">Transmembrane</keyword>
<comment type="caution">
    <text evidence="2">The sequence shown here is derived from an EMBL/GenBank/DDBJ whole genome shotgun (WGS) entry which is preliminary data.</text>
</comment>
<feature type="transmembrane region" description="Helical" evidence="1">
    <location>
        <begin position="117"/>
        <end position="138"/>
    </location>
</feature>
<evidence type="ECO:0000313" key="2">
    <source>
        <dbReference type="EMBL" id="KAK8501429.1"/>
    </source>
</evidence>
<keyword evidence="3" id="KW-1185">Reference proteome</keyword>
<protein>
    <submittedName>
        <fullName evidence="2">Uncharacterized protein</fullName>
    </submittedName>
</protein>
<name>A0ABR2B3P5_9ROSI</name>
<evidence type="ECO:0000256" key="1">
    <source>
        <dbReference type="SAM" id="Phobius"/>
    </source>
</evidence>
<proteinExistence type="predicted"/>
<feature type="transmembrane region" description="Helical" evidence="1">
    <location>
        <begin position="193"/>
        <end position="218"/>
    </location>
</feature>
<dbReference type="Proteomes" id="UP001472677">
    <property type="component" value="Unassembled WGS sequence"/>
</dbReference>